<name>A0A8X6IAU8_NEPPI</name>
<evidence type="ECO:0000313" key="2">
    <source>
        <dbReference type="EMBL" id="GFS37513.1"/>
    </source>
</evidence>
<dbReference type="AlphaFoldDB" id="A0A8X6IAU8"/>
<evidence type="ECO:0000313" key="3">
    <source>
        <dbReference type="Proteomes" id="UP000887013"/>
    </source>
</evidence>
<proteinExistence type="predicted"/>
<sequence>MSTDKIENANLKTAVLNAVSYELQKANPFVTRQTVHLRVLKHVADFLELPWNYCADSKSIFIHPENSKRIDCKWKECLQGNLQPSHDELNAYEKIKSADYIKTLDLAKFISILVRKDVIERDPTNKEKILRSNDLNVLLAVDGFSGYTPNDLKNYINNLKYADDGDKHTNIVRKMYDMDLLKSLSGTDASCIVFLALLTVYIKFISDDQALLIIESIISNFRNYLMKNAQFYGDIANAVNNLDEIVEFYESRMEPFETERISTMKIVDIINKSKKKKSITSGKRGRRKNDEEIVTRKRKRIVKTLESEDSDQEM</sequence>
<dbReference type="EMBL" id="BMAW01043092">
    <property type="protein sequence ID" value="GFS37513.1"/>
    <property type="molecule type" value="Genomic_DNA"/>
</dbReference>
<keyword evidence="3" id="KW-1185">Reference proteome</keyword>
<accession>A0A8X6IAU8</accession>
<organism evidence="2 3">
    <name type="scientific">Nephila pilipes</name>
    <name type="common">Giant wood spider</name>
    <name type="synonym">Nephila maculata</name>
    <dbReference type="NCBI Taxonomy" id="299642"/>
    <lineage>
        <taxon>Eukaryota</taxon>
        <taxon>Metazoa</taxon>
        <taxon>Ecdysozoa</taxon>
        <taxon>Arthropoda</taxon>
        <taxon>Chelicerata</taxon>
        <taxon>Arachnida</taxon>
        <taxon>Araneae</taxon>
        <taxon>Araneomorphae</taxon>
        <taxon>Entelegynae</taxon>
        <taxon>Araneoidea</taxon>
        <taxon>Nephilidae</taxon>
        <taxon>Nephila</taxon>
    </lineage>
</organism>
<reference evidence="2" key="1">
    <citation type="submission" date="2020-08" db="EMBL/GenBank/DDBJ databases">
        <title>Multicomponent nature underlies the extraordinary mechanical properties of spider dragline silk.</title>
        <authorList>
            <person name="Kono N."/>
            <person name="Nakamura H."/>
            <person name="Mori M."/>
            <person name="Yoshida Y."/>
            <person name="Ohtoshi R."/>
            <person name="Malay A.D."/>
            <person name="Moran D.A.P."/>
            <person name="Tomita M."/>
            <person name="Numata K."/>
            <person name="Arakawa K."/>
        </authorList>
    </citation>
    <scope>NUCLEOTIDE SEQUENCE</scope>
</reference>
<protein>
    <submittedName>
        <fullName evidence="2">Uncharacterized protein</fullName>
    </submittedName>
</protein>
<comment type="caution">
    <text evidence="2">The sequence shown here is derived from an EMBL/GenBank/DDBJ whole genome shotgun (WGS) entry which is preliminary data.</text>
</comment>
<evidence type="ECO:0000256" key="1">
    <source>
        <dbReference type="SAM" id="MobiDB-lite"/>
    </source>
</evidence>
<feature type="compositionally biased region" description="Basic residues" evidence="1">
    <location>
        <begin position="273"/>
        <end position="287"/>
    </location>
</feature>
<feature type="region of interest" description="Disordered" evidence="1">
    <location>
        <begin position="273"/>
        <end position="292"/>
    </location>
</feature>
<dbReference type="OrthoDB" id="6428782at2759"/>
<gene>
    <name evidence="2" type="primary">AVEN_200974_1</name>
    <name evidence="2" type="ORF">NPIL_626081</name>
</gene>
<dbReference type="Proteomes" id="UP000887013">
    <property type="component" value="Unassembled WGS sequence"/>
</dbReference>